<organism evidence="4 5">
    <name type="scientific">Salix suchowensis</name>
    <dbReference type="NCBI Taxonomy" id="1278906"/>
    <lineage>
        <taxon>Eukaryota</taxon>
        <taxon>Viridiplantae</taxon>
        <taxon>Streptophyta</taxon>
        <taxon>Embryophyta</taxon>
        <taxon>Tracheophyta</taxon>
        <taxon>Spermatophyta</taxon>
        <taxon>Magnoliopsida</taxon>
        <taxon>eudicotyledons</taxon>
        <taxon>Gunneridae</taxon>
        <taxon>Pentapetalae</taxon>
        <taxon>rosids</taxon>
        <taxon>fabids</taxon>
        <taxon>Malpighiales</taxon>
        <taxon>Salicaceae</taxon>
        <taxon>Saliceae</taxon>
        <taxon>Salix</taxon>
    </lineage>
</organism>
<dbReference type="PANTHER" id="PTHR47955">
    <property type="entry name" value="CYTOCHROME P450 FAMILY 71 PROTEIN"/>
    <property type="match status" value="1"/>
</dbReference>
<dbReference type="InterPro" id="IPR036396">
    <property type="entry name" value="Cyt_P450_sf"/>
</dbReference>
<keyword evidence="3" id="KW-0408">Iron</keyword>
<dbReference type="PRINTS" id="PR00385">
    <property type="entry name" value="P450"/>
</dbReference>
<evidence type="ECO:0000313" key="5">
    <source>
        <dbReference type="Proteomes" id="UP001141253"/>
    </source>
</evidence>
<proteinExistence type="inferred from homology"/>
<dbReference type="InterPro" id="IPR001128">
    <property type="entry name" value="Cyt_P450"/>
</dbReference>
<evidence type="ECO:0000256" key="2">
    <source>
        <dbReference type="ARBA" id="ARBA00022723"/>
    </source>
</evidence>
<protein>
    <submittedName>
        <fullName evidence="4">Uncharacterized protein</fullName>
    </submittedName>
</protein>
<sequence>MFAAGTDTTHIVLKWAMTELLRHPGVMKQVQNEVRGLAGAGKLEITKNDLEKMHYLRAVIKETLRLHPPIPLLIQREASQDVNDIAAGTMVMINAWVVGRATTTWDQPEEYRPERFLNSSVDFRGHDFQLIPFRAGRRGCPGISFAMAANELLLANLASRFDWVLPARASGDDLDMPWYYHPHKISSSCRCNSIF</sequence>
<reference evidence="4" key="1">
    <citation type="submission" date="2022-10" db="EMBL/GenBank/DDBJ databases">
        <authorList>
            <person name="Hyden B.L."/>
            <person name="Feng K."/>
            <person name="Yates T."/>
            <person name="Jawdy S."/>
            <person name="Smart L.B."/>
            <person name="Muchero W."/>
        </authorList>
    </citation>
    <scope>NUCLEOTIDE SEQUENCE</scope>
    <source>
        <tissue evidence="4">Shoot tip</tissue>
    </source>
</reference>
<dbReference type="PANTHER" id="PTHR47955:SF15">
    <property type="entry name" value="CYTOCHROME P450 71A2-LIKE"/>
    <property type="match status" value="1"/>
</dbReference>
<keyword evidence="2" id="KW-0479">Metal-binding</keyword>
<keyword evidence="5" id="KW-1185">Reference proteome</keyword>
<dbReference type="InterPro" id="IPR002401">
    <property type="entry name" value="Cyt_P450_E_grp-I"/>
</dbReference>
<dbReference type="SUPFAM" id="SSF48264">
    <property type="entry name" value="Cytochrome P450"/>
    <property type="match status" value="1"/>
</dbReference>
<accession>A0ABQ9B8G3</accession>
<reference evidence="4" key="2">
    <citation type="journal article" date="2023" name="Int. J. Mol. Sci.">
        <title>De Novo Assembly and Annotation of 11 Diverse Shrub Willow (Salix) Genomes Reveals Novel Gene Organization in Sex-Linked Regions.</title>
        <authorList>
            <person name="Hyden B."/>
            <person name="Feng K."/>
            <person name="Yates T.B."/>
            <person name="Jawdy S."/>
            <person name="Cereghino C."/>
            <person name="Smart L.B."/>
            <person name="Muchero W."/>
        </authorList>
    </citation>
    <scope>NUCLEOTIDE SEQUENCE</scope>
    <source>
        <tissue evidence="4">Shoot tip</tissue>
    </source>
</reference>
<comment type="similarity">
    <text evidence="1">Belongs to the cytochrome P450 family.</text>
</comment>
<name>A0ABQ9B8G3_9ROSI</name>
<dbReference type="Pfam" id="PF00067">
    <property type="entry name" value="p450"/>
    <property type="match status" value="1"/>
</dbReference>
<evidence type="ECO:0000313" key="4">
    <source>
        <dbReference type="EMBL" id="KAJ6375461.1"/>
    </source>
</evidence>
<dbReference type="Proteomes" id="UP001141253">
    <property type="component" value="Chromosome 12"/>
</dbReference>
<dbReference type="EMBL" id="JAPFFI010000010">
    <property type="protein sequence ID" value="KAJ6375461.1"/>
    <property type="molecule type" value="Genomic_DNA"/>
</dbReference>
<evidence type="ECO:0000256" key="1">
    <source>
        <dbReference type="ARBA" id="ARBA00010617"/>
    </source>
</evidence>
<comment type="caution">
    <text evidence="4">The sequence shown here is derived from an EMBL/GenBank/DDBJ whole genome shotgun (WGS) entry which is preliminary data.</text>
</comment>
<evidence type="ECO:0000256" key="3">
    <source>
        <dbReference type="ARBA" id="ARBA00023004"/>
    </source>
</evidence>
<gene>
    <name evidence="4" type="ORF">OIU77_000445</name>
</gene>
<dbReference type="Gene3D" id="1.10.630.10">
    <property type="entry name" value="Cytochrome P450"/>
    <property type="match status" value="1"/>
</dbReference>
<dbReference type="PRINTS" id="PR00463">
    <property type="entry name" value="EP450I"/>
</dbReference>